<accession>D1YYE7</accession>
<reference evidence="2 3" key="2">
    <citation type="journal article" date="2008" name="Int. J. Syst. Evol. Microbiol.">
        <title>Methanocella paludicola gen. nov., sp. nov., a methane-producing archaeon, the first isolate of the lineage 'Rice Cluster I', and proposal of the new archaeal order Methanocellales ord. nov.</title>
        <authorList>
            <person name="Sakai S."/>
            <person name="Imachi H."/>
            <person name="Hanada S."/>
            <person name="Ohashi A."/>
            <person name="Harada H."/>
            <person name="Kamagata Y."/>
        </authorList>
    </citation>
    <scope>NUCLEOTIDE SEQUENCE [LARGE SCALE GENOMIC DNA]</scope>
    <source>
        <strain evidence="3">DSM 17711 / JCM 13418 / NBRC 101707 / SANAE</strain>
    </source>
</reference>
<dbReference type="Proteomes" id="UP000001882">
    <property type="component" value="Chromosome"/>
</dbReference>
<evidence type="ECO:0000313" key="2">
    <source>
        <dbReference type="EMBL" id="BAI61469.1"/>
    </source>
</evidence>
<keyword evidence="3" id="KW-1185">Reference proteome</keyword>
<keyword evidence="1" id="KW-1133">Transmembrane helix</keyword>
<gene>
    <name evidence="2" type="ordered locus">MCP_1397</name>
</gene>
<dbReference type="EMBL" id="AP011532">
    <property type="protein sequence ID" value="BAI61469.1"/>
    <property type="molecule type" value="Genomic_DNA"/>
</dbReference>
<protein>
    <submittedName>
        <fullName evidence="2">Uncharacterized protein</fullName>
    </submittedName>
</protein>
<reference evidence="2 3" key="1">
    <citation type="journal article" date="2007" name="Appl. Environ. Microbiol.">
        <title>Isolation of key methanogens for global methane emission from rice paddy fields: a novel isolate affiliated with the clone cluster rice cluster I.</title>
        <authorList>
            <person name="Sakai S."/>
            <person name="Imachi H."/>
            <person name="Sekiguchi Y."/>
            <person name="Ohashi A."/>
            <person name="Harada H."/>
            <person name="Kamagata Y."/>
        </authorList>
    </citation>
    <scope>NUCLEOTIDE SEQUENCE [LARGE SCALE GENOMIC DNA]</scope>
    <source>
        <strain evidence="3">DSM 17711 / JCM 13418 / NBRC 101707 / SANAE</strain>
    </source>
</reference>
<dbReference type="RefSeq" id="WP_012900148.1">
    <property type="nucleotide sequence ID" value="NC_013665.1"/>
</dbReference>
<feature type="transmembrane region" description="Helical" evidence="1">
    <location>
        <begin position="15"/>
        <end position="37"/>
    </location>
</feature>
<organism evidence="2 3">
    <name type="scientific">Methanocella paludicola (strain DSM 17711 / JCM 13418 / NBRC 101707 / SANAE)</name>
    <dbReference type="NCBI Taxonomy" id="304371"/>
    <lineage>
        <taxon>Archaea</taxon>
        <taxon>Methanobacteriati</taxon>
        <taxon>Methanobacteriota</taxon>
        <taxon>Stenosarchaea group</taxon>
        <taxon>Methanomicrobia</taxon>
        <taxon>Methanocellales</taxon>
        <taxon>Methanocellaceae</taxon>
        <taxon>Methanocella</taxon>
    </lineage>
</organism>
<keyword evidence="1" id="KW-0812">Transmembrane</keyword>
<proteinExistence type="predicted"/>
<evidence type="ECO:0000256" key="1">
    <source>
        <dbReference type="SAM" id="Phobius"/>
    </source>
</evidence>
<feature type="transmembrane region" description="Helical" evidence="1">
    <location>
        <begin position="79"/>
        <end position="106"/>
    </location>
</feature>
<dbReference type="AlphaFoldDB" id="D1YYE7"/>
<keyword evidence="1" id="KW-0472">Membrane</keyword>
<dbReference type="InParanoid" id="D1YYE7"/>
<dbReference type="GeneID" id="8682840"/>
<dbReference type="KEGG" id="mpd:MCP_1397"/>
<sequence>MVTPAPNALATYCCFGNLLLLGIVFFPVIIFVAIAVLDPRLEGRISMPSLDILESGYDLINRLLKNAGTILALLIKGAFAILAVFIVLWALLIVIGVGWNIIFMAFGQMHPHLP</sequence>
<evidence type="ECO:0000313" key="3">
    <source>
        <dbReference type="Proteomes" id="UP000001882"/>
    </source>
</evidence>
<name>D1YYE7_METPS</name>
<reference evidence="3" key="3">
    <citation type="journal article" date="2011" name="PLoS ONE">
        <title>Genome sequence of a mesophilic hydrogenotrophic methanogen Methanocella paludicola, the first cultivated representative of the order Methanocellales.</title>
        <authorList>
            <person name="Sakai S."/>
            <person name="Takaki Y."/>
            <person name="Shimamura S."/>
            <person name="Sekine M."/>
            <person name="Tajima T."/>
            <person name="Kosugi H."/>
            <person name="Ichikawa N."/>
            <person name="Tasumi E."/>
            <person name="Hiraki A.T."/>
            <person name="Shimizu A."/>
            <person name="Kato Y."/>
            <person name="Nishiko R."/>
            <person name="Mori K."/>
            <person name="Fujita N."/>
            <person name="Imachi H."/>
            <person name="Takai K."/>
        </authorList>
    </citation>
    <scope>NUCLEOTIDE SEQUENCE [LARGE SCALE GENOMIC DNA]</scope>
    <source>
        <strain evidence="3">DSM 17711 / JCM 13418 / NBRC 101707 / SANAE</strain>
    </source>
</reference>